<dbReference type="PROSITE" id="PS51257">
    <property type="entry name" value="PROKAR_LIPOPROTEIN"/>
    <property type="match status" value="1"/>
</dbReference>
<dbReference type="AlphaFoldDB" id="A0AA38CPD5"/>
<feature type="non-terminal residue" evidence="1">
    <location>
        <position position="73"/>
    </location>
</feature>
<reference evidence="1 2" key="1">
    <citation type="journal article" date="2021" name="Nat. Plants">
        <title>The Taxus genome provides insights into paclitaxel biosynthesis.</title>
        <authorList>
            <person name="Xiong X."/>
            <person name="Gou J."/>
            <person name="Liao Q."/>
            <person name="Li Y."/>
            <person name="Zhou Q."/>
            <person name="Bi G."/>
            <person name="Li C."/>
            <person name="Du R."/>
            <person name="Wang X."/>
            <person name="Sun T."/>
            <person name="Guo L."/>
            <person name="Liang H."/>
            <person name="Lu P."/>
            <person name="Wu Y."/>
            <person name="Zhang Z."/>
            <person name="Ro D.K."/>
            <person name="Shang Y."/>
            <person name="Huang S."/>
            <person name="Yan J."/>
        </authorList>
    </citation>
    <scope>NUCLEOTIDE SEQUENCE [LARGE SCALE GENOMIC DNA]</scope>
    <source>
        <strain evidence="1">Ta-2019</strain>
    </source>
</reference>
<gene>
    <name evidence="1" type="ORF">KI387_011811</name>
</gene>
<evidence type="ECO:0000313" key="1">
    <source>
        <dbReference type="EMBL" id="KAH9300228.1"/>
    </source>
</evidence>
<evidence type="ECO:0000313" key="2">
    <source>
        <dbReference type="Proteomes" id="UP000824469"/>
    </source>
</evidence>
<protein>
    <submittedName>
        <fullName evidence="1">Uncharacterized protein</fullName>
    </submittedName>
</protein>
<name>A0AA38CPD5_TAXCH</name>
<accession>A0AA38CPD5</accession>
<proteinExistence type="predicted"/>
<organism evidence="1 2">
    <name type="scientific">Taxus chinensis</name>
    <name type="common">Chinese yew</name>
    <name type="synonym">Taxus wallichiana var. chinensis</name>
    <dbReference type="NCBI Taxonomy" id="29808"/>
    <lineage>
        <taxon>Eukaryota</taxon>
        <taxon>Viridiplantae</taxon>
        <taxon>Streptophyta</taxon>
        <taxon>Embryophyta</taxon>
        <taxon>Tracheophyta</taxon>
        <taxon>Spermatophyta</taxon>
        <taxon>Pinopsida</taxon>
        <taxon>Pinidae</taxon>
        <taxon>Conifers II</taxon>
        <taxon>Cupressales</taxon>
        <taxon>Taxaceae</taxon>
        <taxon>Taxus</taxon>
    </lineage>
</organism>
<dbReference type="EMBL" id="JAHRHJ020000009">
    <property type="protein sequence ID" value="KAH9300228.1"/>
    <property type="molecule type" value="Genomic_DNA"/>
</dbReference>
<keyword evidence="2" id="KW-1185">Reference proteome</keyword>
<sequence length="73" mass="7955">MRALVRRWDSQTCTFWFRTGSGLGHPGFLGCQQQWELLIMDSGDGGLIWPLGIQGDLQIGTLSASGLCASGLW</sequence>
<dbReference type="Proteomes" id="UP000824469">
    <property type="component" value="Unassembled WGS sequence"/>
</dbReference>
<comment type="caution">
    <text evidence="1">The sequence shown here is derived from an EMBL/GenBank/DDBJ whole genome shotgun (WGS) entry which is preliminary data.</text>
</comment>